<name>A0ABU0DXS6_9FIRM</name>
<gene>
    <name evidence="2" type="ORF">J2S15_000112</name>
</gene>
<keyword evidence="1" id="KW-0812">Transmembrane</keyword>
<accession>A0ABU0DXS6</accession>
<feature type="transmembrane region" description="Helical" evidence="1">
    <location>
        <begin position="12"/>
        <end position="31"/>
    </location>
</feature>
<organism evidence="2 3">
    <name type="scientific">Breznakia pachnodae</name>
    <dbReference type="NCBI Taxonomy" id="265178"/>
    <lineage>
        <taxon>Bacteria</taxon>
        <taxon>Bacillati</taxon>
        <taxon>Bacillota</taxon>
        <taxon>Erysipelotrichia</taxon>
        <taxon>Erysipelotrichales</taxon>
        <taxon>Erysipelotrichaceae</taxon>
        <taxon>Breznakia</taxon>
    </lineage>
</organism>
<evidence type="ECO:0000256" key="1">
    <source>
        <dbReference type="SAM" id="Phobius"/>
    </source>
</evidence>
<dbReference type="EMBL" id="JAUSUR010000001">
    <property type="protein sequence ID" value="MDQ0359381.1"/>
    <property type="molecule type" value="Genomic_DNA"/>
</dbReference>
<keyword evidence="3" id="KW-1185">Reference proteome</keyword>
<dbReference type="Proteomes" id="UP001230220">
    <property type="component" value="Unassembled WGS sequence"/>
</dbReference>
<evidence type="ECO:0000313" key="2">
    <source>
        <dbReference type="EMBL" id="MDQ0359381.1"/>
    </source>
</evidence>
<keyword evidence="1" id="KW-0472">Membrane</keyword>
<sequence length="221" mass="25347">MRKRKITDTRKVGKGVVVITICTLLLFIFALSTNSSYLSYIAKDKQTNILELPYVYVTINEDFPPIQSWTPNTTVTKKVNFHNTGNMDILLRCSYLERWGQVNEAILSNTFDHDGDPATSEIDVVDKGWSRYWPLYSGADKEAQWMDGGDGYFYYMKVLKAGEVTDPVLNNLTLNELAPSAYSQKEYQLNFKIEAVYVDADSAYSYWGKRPVIESDDLVRW</sequence>
<protein>
    <submittedName>
        <fullName evidence="2">Alternate signal-mediated exported protein</fullName>
    </submittedName>
</protein>
<reference evidence="2 3" key="1">
    <citation type="submission" date="2023-07" db="EMBL/GenBank/DDBJ databases">
        <title>Genomic Encyclopedia of Type Strains, Phase IV (KMG-IV): sequencing the most valuable type-strain genomes for metagenomic binning, comparative biology and taxonomic classification.</title>
        <authorList>
            <person name="Goeker M."/>
        </authorList>
    </citation>
    <scope>NUCLEOTIDE SEQUENCE [LARGE SCALE GENOMIC DNA]</scope>
    <source>
        <strain evidence="2 3">DSM 16784</strain>
    </source>
</reference>
<evidence type="ECO:0000313" key="3">
    <source>
        <dbReference type="Proteomes" id="UP001230220"/>
    </source>
</evidence>
<keyword evidence="1" id="KW-1133">Transmembrane helix</keyword>
<dbReference type="RefSeq" id="WP_307404444.1">
    <property type="nucleotide sequence ID" value="NZ_JAUSUR010000001.1"/>
</dbReference>
<dbReference type="InterPro" id="IPR024008">
    <property type="entry name" value="BsaA"/>
</dbReference>
<comment type="caution">
    <text evidence="2">The sequence shown here is derived from an EMBL/GenBank/DDBJ whole genome shotgun (WGS) entry which is preliminary data.</text>
</comment>
<dbReference type="NCBIfam" id="TIGR04090">
    <property type="entry name" value="exp_by_SipW_IV"/>
    <property type="match status" value="1"/>
</dbReference>
<proteinExistence type="predicted"/>